<proteinExistence type="predicted"/>
<evidence type="ECO:0000259" key="6">
    <source>
        <dbReference type="PROSITE" id="PS51123"/>
    </source>
</evidence>
<feature type="region of interest" description="Disordered" evidence="5">
    <location>
        <begin position="24"/>
        <end position="61"/>
    </location>
</feature>
<evidence type="ECO:0000256" key="2">
    <source>
        <dbReference type="ARBA" id="ARBA00023136"/>
    </source>
</evidence>
<dbReference type="Pfam" id="PF00691">
    <property type="entry name" value="OmpA"/>
    <property type="match status" value="1"/>
</dbReference>
<keyword evidence="2 4" id="KW-0472">Membrane</keyword>
<dbReference type="InterPro" id="IPR006665">
    <property type="entry name" value="OmpA-like"/>
</dbReference>
<keyword evidence="8" id="KW-1185">Reference proteome</keyword>
<evidence type="ECO:0000256" key="4">
    <source>
        <dbReference type="PROSITE-ProRule" id="PRU00473"/>
    </source>
</evidence>
<evidence type="ECO:0000313" key="7">
    <source>
        <dbReference type="EMBL" id="GHD70431.1"/>
    </source>
</evidence>
<organism evidence="7 8">
    <name type="scientific">Vogesella fluminis</name>
    <dbReference type="NCBI Taxonomy" id="1069161"/>
    <lineage>
        <taxon>Bacteria</taxon>
        <taxon>Pseudomonadati</taxon>
        <taxon>Pseudomonadota</taxon>
        <taxon>Betaproteobacteria</taxon>
        <taxon>Neisseriales</taxon>
        <taxon>Chromobacteriaceae</taxon>
        <taxon>Vogesella</taxon>
    </lineage>
</organism>
<evidence type="ECO:0000313" key="8">
    <source>
        <dbReference type="Proteomes" id="UP000662678"/>
    </source>
</evidence>
<name>A0ABQ3H603_9NEIS</name>
<evidence type="ECO:0000256" key="1">
    <source>
        <dbReference type="ARBA" id="ARBA00004442"/>
    </source>
</evidence>
<accession>A0ABQ3H603</accession>
<evidence type="ECO:0000256" key="3">
    <source>
        <dbReference type="ARBA" id="ARBA00023237"/>
    </source>
</evidence>
<evidence type="ECO:0000256" key="5">
    <source>
        <dbReference type="SAM" id="MobiDB-lite"/>
    </source>
</evidence>
<dbReference type="PANTHER" id="PTHR30329">
    <property type="entry name" value="STATOR ELEMENT OF FLAGELLAR MOTOR COMPLEX"/>
    <property type="match status" value="1"/>
</dbReference>
<dbReference type="InterPro" id="IPR036737">
    <property type="entry name" value="OmpA-like_sf"/>
</dbReference>
<dbReference type="SUPFAM" id="SSF103088">
    <property type="entry name" value="OmpA-like"/>
    <property type="match status" value="1"/>
</dbReference>
<dbReference type="Proteomes" id="UP000662678">
    <property type="component" value="Unassembled WGS sequence"/>
</dbReference>
<comment type="caution">
    <text evidence="7">The sequence shown here is derived from an EMBL/GenBank/DDBJ whole genome shotgun (WGS) entry which is preliminary data.</text>
</comment>
<sequence>MRRASLARRIFCCDRPASVVKRPYAHESRRGNCQPDVLKPRLAAGPHAGPPANPDHKQRPARIGRLPVETLACKGTTVKLSIKSLAIASLAVAVAGCAVNPQTGQSEMSKTATYGLGAAAACGIVGALTHGGKGARNSALACGALGAGVGAYMDYQEKLLREKLANSQVQVQRVGDQIKLVMPENITFATGSATLGSGAVKTLGDVAGVLAQYADTTMVVAGHTDSTGSQALNQSLSERRAAAVASVLQQRGVASARIRSVGYAASQPVADNGTAEGRARNRRVEIAIDPIRQ</sequence>
<dbReference type="InterPro" id="IPR050330">
    <property type="entry name" value="Bact_OuterMem_StrucFunc"/>
</dbReference>
<dbReference type="InterPro" id="IPR006664">
    <property type="entry name" value="OMP_bac"/>
</dbReference>
<protein>
    <recommendedName>
        <fullName evidence="6">OmpA-like domain-containing protein</fullName>
    </recommendedName>
</protein>
<dbReference type="CDD" id="cd07185">
    <property type="entry name" value="OmpA_C-like"/>
    <property type="match status" value="1"/>
</dbReference>
<reference evidence="8" key="1">
    <citation type="journal article" date="2019" name="Int. J. Syst. Evol. Microbiol.">
        <title>The Global Catalogue of Microorganisms (GCM) 10K type strain sequencing project: providing services to taxonomists for standard genome sequencing and annotation.</title>
        <authorList>
            <consortium name="The Broad Institute Genomics Platform"/>
            <consortium name="The Broad Institute Genome Sequencing Center for Infectious Disease"/>
            <person name="Wu L."/>
            <person name="Ma J."/>
        </authorList>
    </citation>
    <scope>NUCLEOTIDE SEQUENCE [LARGE SCALE GENOMIC DNA]</scope>
    <source>
        <strain evidence="8">KCTC 23713</strain>
    </source>
</reference>
<dbReference type="EMBL" id="BMYP01000001">
    <property type="protein sequence ID" value="GHD70431.1"/>
    <property type="molecule type" value="Genomic_DNA"/>
</dbReference>
<dbReference type="Gene3D" id="3.30.1330.60">
    <property type="entry name" value="OmpA-like domain"/>
    <property type="match status" value="1"/>
</dbReference>
<comment type="subcellular location">
    <subcellularLocation>
        <location evidence="1">Cell outer membrane</location>
    </subcellularLocation>
</comment>
<dbReference type="PROSITE" id="PS51123">
    <property type="entry name" value="OMPA_2"/>
    <property type="match status" value="1"/>
</dbReference>
<dbReference type="PANTHER" id="PTHR30329:SF21">
    <property type="entry name" value="LIPOPROTEIN YIAD-RELATED"/>
    <property type="match status" value="1"/>
</dbReference>
<keyword evidence="3" id="KW-0998">Cell outer membrane</keyword>
<feature type="domain" description="OmpA-like" evidence="6">
    <location>
        <begin position="175"/>
        <end position="292"/>
    </location>
</feature>
<gene>
    <name evidence="7" type="ORF">GCM10011419_00680</name>
</gene>
<dbReference type="PRINTS" id="PR01021">
    <property type="entry name" value="OMPADOMAIN"/>
</dbReference>